<evidence type="ECO:0000256" key="1">
    <source>
        <dbReference type="SAM" id="MobiDB-lite"/>
    </source>
</evidence>
<dbReference type="EMBL" id="CYGY02000063">
    <property type="protein sequence ID" value="SIT48264.1"/>
    <property type="molecule type" value="Genomic_DNA"/>
</dbReference>
<feature type="region of interest" description="Disordered" evidence="1">
    <location>
        <begin position="1"/>
        <end position="22"/>
    </location>
</feature>
<dbReference type="Proteomes" id="UP000195569">
    <property type="component" value="Unassembled WGS sequence"/>
</dbReference>
<accession>A0A1N7SLT8</accession>
<name>A0A1N7SLT8_9BURK</name>
<gene>
    <name evidence="2" type="ORF">BN2476_630082</name>
</gene>
<evidence type="ECO:0000313" key="3">
    <source>
        <dbReference type="Proteomes" id="UP000195569"/>
    </source>
</evidence>
<organism evidence="2 3">
    <name type="scientific">Paraburkholderia piptadeniae</name>
    <dbReference type="NCBI Taxonomy" id="1701573"/>
    <lineage>
        <taxon>Bacteria</taxon>
        <taxon>Pseudomonadati</taxon>
        <taxon>Pseudomonadota</taxon>
        <taxon>Betaproteobacteria</taxon>
        <taxon>Burkholderiales</taxon>
        <taxon>Burkholderiaceae</taxon>
        <taxon>Paraburkholderia</taxon>
    </lineage>
</organism>
<protein>
    <submittedName>
        <fullName evidence="2">Uncharacterized protein</fullName>
    </submittedName>
</protein>
<dbReference type="AlphaFoldDB" id="A0A1N7SLT8"/>
<reference evidence="2" key="1">
    <citation type="submission" date="2016-12" db="EMBL/GenBank/DDBJ databases">
        <authorList>
            <person name="Moulin L."/>
        </authorList>
    </citation>
    <scope>NUCLEOTIDE SEQUENCE [LARGE SCALE GENOMIC DNA]</scope>
    <source>
        <strain evidence="2">STM 7183</strain>
    </source>
</reference>
<proteinExistence type="predicted"/>
<comment type="caution">
    <text evidence="2">The sequence shown here is derived from an EMBL/GenBank/DDBJ whole genome shotgun (WGS) entry which is preliminary data.</text>
</comment>
<evidence type="ECO:0000313" key="2">
    <source>
        <dbReference type="EMBL" id="SIT48264.1"/>
    </source>
</evidence>
<keyword evidence="3" id="KW-1185">Reference proteome</keyword>
<sequence>MRGPKTNETFRYGGDGTTASIERNDRPKLTNAVSGFPGPFALSHTLPHGLIRFERRINECACPIQNIAELTDTEAGASIASAAFTRTISTDRARDAAATMLRIRRRA</sequence>